<feature type="domain" description="Reverse transcriptase" evidence="1">
    <location>
        <begin position="1"/>
        <end position="300"/>
    </location>
</feature>
<evidence type="ECO:0000313" key="2">
    <source>
        <dbReference type="EMBL" id="GBN08039.1"/>
    </source>
</evidence>
<protein>
    <submittedName>
        <fullName evidence="2">RNA-directed DNA polymerase from mobile element jockey</fullName>
    </submittedName>
</protein>
<evidence type="ECO:0000259" key="1">
    <source>
        <dbReference type="PROSITE" id="PS50878"/>
    </source>
</evidence>
<sequence>MYISQNEQLHIYDGTLWRRTKTLKSKRFEIPQLKKKPGTNLPSPTDLEKAEIIADHLESQFTPNDFGDPNTERTVEKSIREFKKEIRTSKFKKVQPSEIICFIKHIKINKAPGIDSIANKMLKNLPLKIILKLTEIFNHMLKFRHFPNCWKTARVLPILKPGKDPTHPVSYRRISLLPTLSKLGEKLILNRHFTVLVKNSDSTSRKFQDGVPQGGILAPIIFVLYMNDIPQVRNIMISLYADDTAILSQGKTSDKAIVPLQNYLKNLEAWLVRWKIKLNVDRTEAILFNRKNDDWPKVKVYGTPIEWKKRSEIFGGCSG</sequence>
<accession>A0A4Y2L0W3</accession>
<dbReference type="InterPro" id="IPR000477">
    <property type="entry name" value="RT_dom"/>
</dbReference>
<dbReference type="InterPro" id="IPR052560">
    <property type="entry name" value="RdDP_mobile_element"/>
</dbReference>
<name>A0A4Y2L0W3_ARAVE</name>
<keyword evidence="2" id="KW-0808">Transferase</keyword>
<keyword evidence="2" id="KW-0548">Nucleotidyltransferase</keyword>
<dbReference type="PANTHER" id="PTHR36688:SF2">
    <property type="entry name" value="ENDONUCLEASE_EXONUCLEASE_PHOSPHATASE DOMAIN-CONTAINING PROTEIN"/>
    <property type="match status" value="1"/>
</dbReference>
<dbReference type="GO" id="GO:0003964">
    <property type="term" value="F:RNA-directed DNA polymerase activity"/>
    <property type="evidence" value="ECO:0007669"/>
    <property type="project" value="UniProtKB-KW"/>
</dbReference>
<dbReference type="AlphaFoldDB" id="A0A4Y2L0W3"/>
<keyword evidence="3" id="KW-1185">Reference proteome</keyword>
<reference evidence="2 3" key="1">
    <citation type="journal article" date="2019" name="Sci. Rep.">
        <title>Orb-weaving spider Araneus ventricosus genome elucidates the spidroin gene catalogue.</title>
        <authorList>
            <person name="Kono N."/>
            <person name="Nakamura H."/>
            <person name="Ohtoshi R."/>
            <person name="Moran D.A.P."/>
            <person name="Shinohara A."/>
            <person name="Yoshida Y."/>
            <person name="Fujiwara M."/>
            <person name="Mori M."/>
            <person name="Tomita M."/>
            <person name="Arakawa K."/>
        </authorList>
    </citation>
    <scope>NUCLEOTIDE SEQUENCE [LARGE SCALE GENOMIC DNA]</scope>
</reference>
<dbReference type="CDD" id="cd01650">
    <property type="entry name" value="RT_nLTR_like"/>
    <property type="match status" value="1"/>
</dbReference>
<comment type="caution">
    <text evidence="2">The sequence shown here is derived from an EMBL/GenBank/DDBJ whole genome shotgun (WGS) entry which is preliminary data.</text>
</comment>
<evidence type="ECO:0000313" key="3">
    <source>
        <dbReference type="Proteomes" id="UP000499080"/>
    </source>
</evidence>
<dbReference type="InterPro" id="IPR043502">
    <property type="entry name" value="DNA/RNA_pol_sf"/>
</dbReference>
<dbReference type="EMBL" id="BGPR01005224">
    <property type="protein sequence ID" value="GBN08039.1"/>
    <property type="molecule type" value="Genomic_DNA"/>
</dbReference>
<keyword evidence="2" id="KW-0695">RNA-directed DNA polymerase</keyword>
<organism evidence="2 3">
    <name type="scientific">Araneus ventricosus</name>
    <name type="common">Orbweaver spider</name>
    <name type="synonym">Epeira ventricosa</name>
    <dbReference type="NCBI Taxonomy" id="182803"/>
    <lineage>
        <taxon>Eukaryota</taxon>
        <taxon>Metazoa</taxon>
        <taxon>Ecdysozoa</taxon>
        <taxon>Arthropoda</taxon>
        <taxon>Chelicerata</taxon>
        <taxon>Arachnida</taxon>
        <taxon>Araneae</taxon>
        <taxon>Araneomorphae</taxon>
        <taxon>Entelegynae</taxon>
        <taxon>Araneoidea</taxon>
        <taxon>Araneidae</taxon>
        <taxon>Araneus</taxon>
    </lineage>
</organism>
<dbReference type="SUPFAM" id="SSF56672">
    <property type="entry name" value="DNA/RNA polymerases"/>
    <property type="match status" value="1"/>
</dbReference>
<dbReference type="OrthoDB" id="416454at2759"/>
<dbReference type="Proteomes" id="UP000499080">
    <property type="component" value="Unassembled WGS sequence"/>
</dbReference>
<dbReference type="PROSITE" id="PS50878">
    <property type="entry name" value="RT_POL"/>
    <property type="match status" value="1"/>
</dbReference>
<proteinExistence type="predicted"/>
<gene>
    <name evidence="2" type="primary">pol_2280</name>
    <name evidence="2" type="ORF">AVEN_134283_1</name>
</gene>
<dbReference type="PANTHER" id="PTHR36688">
    <property type="entry name" value="ENDO/EXONUCLEASE/PHOSPHATASE DOMAIN-CONTAINING PROTEIN"/>
    <property type="match status" value="1"/>
</dbReference>
<dbReference type="Pfam" id="PF00078">
    <property type="entry name" value="RVT_1"/>
    <property type="match status" value="1"/>
</dbReference>